<dbReference type="EMBL" id="BK015458">
    <property type="protein sequence ID" value="DAE07844.1"/>
    <property type="molecule type" value="Genomic_DNA"/>
</dbReference>
<feature type="transmembrane region" description="Helical" evidence="1">
    <location>
        <begin position="51"/>
        <end position="80"/>
    </location>
</feature>
<keyword evidence="1" id="KW-1133">Transmembrane helix</keyword>
<reference evidence="2" key="1">
    <citation type="journal article" date="2021" name="Proc. Natl. Acad. Sci. U.S.A.">
        <title>A Catalog of Tens of Thousands of Viruses from Human Metagenomes Reveals Hidden Associations with Chronic Diseases.</title>
        <authorList>
            <person name="Tisza M.J."/>
            <person name="Buck C.B."/>
        </authorList>
    </citation>
    <scope>NUCLEOTIDE SEQUENCE</scope>
    <source>
        <strain evidence="2">CtIsq18</strain>
    </source>
</reference>
<keyword evidence="1" id="KW-0472">Membrane</keyword>
<proteinExistence type="predicted"/>
<accession>A0A8S5PNQ5</accession>
<evidence type="ECO:0000313" key="2">
    <source>
        <dbReference type="EMBL" id="DAE07844.1"/>
    </source>
</evidence>
<organism evidence="2">
    <name type="scientific">Caudovirales sp. ctIsq18</name>
    <dbReference type="NCBI Taxonomy" id="2825762"/>
    <lineage>
        <taxon>Viruses</taxon>
        <taxon>Duplodnaviria</taxon>
        <taxon>Heunggongvirae</taxon>
        <taxon>Uroviricota</taxon>
        <taxon>Caudoviricetes</taxon>
    </lineage>
</organism>
<evidence type="ECO:0000256" key="1">
    <source>
        <dbReference type="SAM" id="Phobius"/>
    </source>
</evidence>
<keyword evidence="1" id="KW-0812">Transmembrane</keyword>
<protein>
    <submittedName>
        <fullName evidence="2">Uncharacterized protein</fullName>
    </submittedName>
</protein>
<name>A0A8S5PNQ5_9CAUD</name>
<sequence length="82" mass="9173">MSRQSRELKKQQKRARKCGCDGKCYWSTGVCQNIGICEATKEKTIAATIEVIWTMILTALAPVVGIGGTAMLIWMLWMIITH</sequence>